<feature type="compositionally biased region" description="Low complexity" evidence="1">
    <location>
        <begin position="690"/>
        <end position="733"/>
    </location>
</feature>
<feature type="compositionally biased region" description="Pro residues" evidence="1">
    <location>
        <begin position="734"/>
        <end position="746"/>
    </location>
</feature>
<dbReference type="RefSeq" id="XP_064769456.1">
    <property type="nucleotide sequence ID" value="XM_064914460.1"/>
</dbReference>
<feature type="region of interest" description="Disordered" evidence="1">
    <location>
        <begin position="488"/>
        <end position="527"/>
    </location>
</feature>
<feature type="compositionally biased region" description="Polar residues" evidence="1">
    <location>
        <begin position="98"/>
        <end position="108"/>
    </location>
</feature>
<evidence type="ECO:0000313" key="3">
    <source>
        <dbReference type="Proteomes" id="UP001498771"/>
    </source>
</evidence>
<evidence type="ECO:0000256" key="1">
    <source>
        <dbReference type="SAM" id="MobiDB-lite"/>
    </source>
</evidence>
<feature type="compositionally biased region" description="Basic and acidic residues" evidence="1">
    <location>
        <begin position="751"/>
        <end position="763"/>
    </location>
</feature>
<keyword evidence="3" id="KW-1185">Reference proteome</keyword>
<feature type="region of interest" description="Disordered" evidence="1">
    <location>
        <begin position="240"/>
        <end position="301"/>
    </location>
</feature>
<dbReference type="EMBL" id="JBBJBU010000003">
    <property type="protein sequence ID" value="KAK7206423.1"/>
    <property type="molecule type" value="Genomic_DNA"/>
</dbReference>
<sequence>MSREQQEAAGGSQPATTRAERMIAKAKRRLREVDARIALALSSSPTRSREHIDARKISAPIVDPDAPIPTMRSKVSEDVLLALQRSANAGKPGFEDVQATSTPPQDQASAHEPAYVPVAADSSSSFNTSTSTYPSKHISVALESISENADDHRPRSAAPSDTTTVNYRSLDPRLSPSNRAEAADASRLPTHSPSYRKPVFTSPPAGQTSHDAEVLPQFTPGSRLSHADLLQRIEDELMQETPLEFAESSVRSRERGSSDGSGVSKSSSSSGGAAGVYRPPPRSVSDPANLSRLTVDPVSVQRKTDAPLLSAIIDHRRQSSEDERSLPLTQPLEIHGEPMSLAEDMENLLREVRDFRGRVASIRSTVSNFPNSSDIASTAPPTPPLSTTATSMPQYQQQQQTLSVPEKRSSKQHAARASTATMMTDYGRLSQFSLHSPNQENVLAAYGGQQPSSVYIPSSQAKRIAQELRDEGAMLAPPPPIDLMGGRYEQEEEEEEELETDFISQRGSQRKERQFAQEEEEQTITAADEELYVVKQRSTAADEELHVVKQRSSSSFSQTRPDSRPRGPRALSTSSLSSMRQQLAQAAEISPAEDRSSSRMETQAAGGAVDRARTDSDERKSFVTAASSVPQSEESDVGEDGEEEAVDESMLPPPEVPRRSSGRAHGSRSKQRSISFDTTPRISPAKAIAQQQEQQKYEQSQRYNLQQQQQQRQQYEQAQRYNLQPDPRQSYYEPSPPPPQPQPQPKPRPRSHADVRTDARAEMEGQGQAPPRPRASYHQQKGAGGVRQRATSEGNVKFDRRRAPRATGAPTGRQSHQYSSSMSSSGSPIRERKSTHTSIYSQPRDAANAAPWFLDKETDNLDWLGKGAEFDELINLELEHKRMLEKFIETLGRLSVDVAMDEKKRDEGRRRMDNALLALEGWI</sequence>
<feature type="compositionally biased region" description="Acidic residues" evidence="1">
    <location>
        <begin position="517"/>
        <end position="527"/>
    </location>
</feature>
<feature type="compositionally biased region" description="Low complexity" evidence="1">
    <location>
        <begin position="805"/>
        <end position="827"/>
    </location>
</feature>
<feature type="compositionally biased region" description="Low complexity" evidence="1">
    <location>
        <begin position="385"/>
        <end position="400"/>
    </location>
</feature>
<feature type="compositionally biased region" description="Acidic residues" evidence="1">
    <location>
        <begin position="633"/>
        <end position="647"/>
    </location>
</feature>
<comment type="caution">
    <text evidence="2">The sequence shown here is derived from an EMBL/GenBank/DDBJ whole genome shotgun (WGS) entry which is preliminary data.</text>
</comment>
<feature type="region of interest" description="Disordered" evidence="1">
    <location>
        <begin position="367"/>
        <end position="417"/>
    </location>
</feature>
<dbReference type="Proteomes" id="UP001498771">
    <property type="component" value="Unassembled WGS sequence"/>
</dbReference>
<feature type="region of interest" description="Disordered" evidence="1">
    <location>
        <begin position="144"/>
        <end position="220"/>
    </location>
</feature>
<feature type="compositionally biased region" description="Polar residues" evidence="1">
    <location>
        <begin position="672"/>
        <end position="681"/>
    </location>
</feature>
<gene>
    <name evidence="2" type="ORF">BZA70DRAFT_294701</name>
</gene>
<feature type="region of interest" description="Disordered" evidence="1">
    <location>
        <begin position="539"/>
        <end position="839"/>
    </location>
</feature>
<feature type="compositionally biased region" description="Acidic residues" evidence="1">
    <location>
        <begin position="490"/>
        <end position="500"/>
    </location>
</feature>
<accession>A0ABR1F995</accession>
<feature type="region of interest" description="Disordered" evidence="1">
    <location>
        <begin position="87"/>
        <end position="116"/>
    </location>
</feature>
<evidence type="ECO:0000313" key="2">
    <source>
        <dbReference type="EMBL" id="KAK7206423.1"/>
    </source>
</evidence>
<feature type="compositionally biased region" description="Basic residues" evidence="1">
    <location>
        <begin position="660"/>
        <end position="671"/>
    </location>
</feature>
<name>A0ABR1F995_9ASCO</name>
<reference evidence="2 3" key="1">
    <citation type="submission" date="2024-03" db="EMBL/GenBank/DDBJ databases">
        <title>Genome-scale model development and genomic sequencing of the oleaginous clade Lipomyces.</title>
        <authorList>
            <consortium name="Lawrence Berkeley National Laboratory"/>
            <person name="Czajka J.J."/>
            <person name="Han Y."/>
            <person name="Kim J."/>
            <person name="Mondo S.J."/>
            <person name="Hofstad B.A."/>
            <person name="Robles A."/>
            <person name="Haridas S."/>
            <person name="Riley R."/>
            <person name="LaButti K."/>
            <person name="Pangilinan J."/>
            <person name="Andreopoulos W."/>
            <person name="Lipzen A."/>
            <person name="Yan J."/>
            <person name="Wang M."/>
            <person name="Ng V."/>
            <person name="Grigoriev I.V."/>
            <person name="Spatafora J.W."/>
            <person name="Magnuson J.K."/>
            <person name="Baker S.E."/>
            <person name="Pomraning K.R."/>
        </authorList>
    </citation>
    <scope>NUCLEOTIDE SEQUENCE [LARGE SCALE GENOMIC DNA]</scope>
    <source>
        <strain evidence="2 3">Phaff 52-87</strain>
    </source>
</reference>
<proteinExistence type="predicted"/>
<feature type="compositionally biased region" description="Polar residues" evidence="1">
    <location>
        <begin position="571"/>
        <end position="584"/>
    </location>
</feature>
<feature type="compositionally biased region" description="Polar residues" evidence="1">
    <location>
        <begin position="550"/>
        <end position="560"/>
    </location>
</feature>
<dbReference type="GeneID" id="90039972"/>
<feature type="region of interest" description="Disordered" evidence="1">
    <location>
        <begin position="1"/>
        <end position="23"/>
    </location>
</feature>
<feature type="compositionally biased region" description="Basic and acidic residues" evidence="1">
    <location>
        <begin position="610"/>
        <end position="621"/>
    </location>
</feature>
<organism evidence="2 3">
    <name type="scientific">Myxozyma melibiosi</name>
    <dbReference type="NCBI Taxonomy" id="54550"/>
    <lineage>
        <taxon>Eukaryota</taxon>
        <taxon>Fungi</taxon>
        <taxon>Dikarya</taxon>
        <taxon>Ascomycota</taxon>
        <taxon>Saccharomycotina</taxon>
        <taxon>Lipomycetes</taxon>
        <taxon>Lipomycetales</taxon>
        <taxon>Lipomycetaceae</taxon>
        <taxon>Myxozyma</taxon>
    </lineage>
</organism>
<protein>
    <submittedName>
        <fullName evidence="2">Uncharacterized protein</fullName>
    </submittedName>
</protein>
<feature type="compositionally biased region" description="Low complexity" evidence="1">
    <location>
        <begin position="258"/>
        <end position="271"/>
    </location>
</feature>